<protein>
    <submittedName>
        <fullName evidence="2">Uncharacterized protein</fullName>
    </submittedName>
</protein>
<reference evidence="2" key="1">
    <citation type="submission" date="2014-11" db="EMBL/GenBank/DDBJ databases">
        <authorList>
            <person name="Amaro Gonzalez C."/>
        </authorList>
    </citation>
    <scope>NUCLEOTIDE SEQUENCE</scope>
</reference>
<proteinExistence type="predicted"/>
<feature type="transmembrane region" description="Helical" evidence="1">
    <location>
        <begin position="6"/>
        <end position="22"/>
    </location>
</feature>
<dbReference type="EMBL" id="GBXM01034487">
    <property type="protein sequence ID" value="JAH74090.1"/>
    <property type="molecule type" value="Transcribed_RNA"/>
</dbReference>
<evidence type="ECO:0000256" key="1">
    <source>
        <dbReference type="SAM" id="Phobius"/>
    </source>
</evidence>
<keyword evidence="1" id="KW-0812">Transmembrane</keyword>
<dbReference type="AlphaFoldDB" id="A0A0E9V9E9"/>
<evidence type="ECO:0000313" key="2">
    <source>
        <dbReference type="EMBL" id="JAH74090.1"/>
    </source>
</evidence>
<organism evidence="2">
    <name type="scientific">Anguilla anguilla</name>
    <name type="common">European freshwater eel</name>
    <name type="synonym">Muraena anguilla</name>
    <dbReference type="NCBI Taxonomy" id="7936"/>
    <lineage>
        <taxon>Eukaryota</taxon>
        <taxon>Metazoa</taxon>
        <taxon>Chordata</taxon>
        <taxon>Craniata</taxon>
        <taxon>Vertebrata</taxon>
        <taxon>Euteleostomi</taxon>
        <taxon>Actinopterygii</taxon>
        <taxon>Neopterygii</taxon>
        <taxon>Teleostei</taxon>
        <taxon>Anguilliformes</taxon>
        <taxon>Anguillidae</taxon>
        <taxon>Anguilla</taxon>
    </lineage>
</organism>
<reference evidence="2" key="2">
    <citation type="journal article" date="2015" name="Fish Shellfish Immunol.">
        <title>Early steps in the European eel (Anguilla anguilla)-Vibrio vulnificus interaction in the gills: Role of the RtxA13 toxin.</title>
        <authorList>
            <person name="Callol A."/>
            <person name="Pajuelo D."/>
            <person name="Ebbesson L."/>
            <person name="Teles M."/>
            <person name="MacKenzie S."/>
            <person name="Amaro C."/>
        </authorList>
    </citation>
    <scope>NUCLEOTIDE SEQUENCE</scope>
</reference>
<name>A0A0E9V9E9_ANGAN</name>
<accession>A0A0E9V9E9</accession>
<keyword evidence="1" id="KW-0472">Membrane</keyword>
<sequence length="51" mass="6104">MIVIFQYLSIILLIFLPMPHYLRESYLASSMLYSLVCSNSMKSLIQYYYDQ</sequence>
<keyword evidence="1" id="KW-1133">Transmembrane helix</keyword>